<feature type="compositionally biased region" description="Basic and acidic residues" evidence="1">
    <location>
        <begin position="221"/>
        <end position="233"/>
    </location>
</feature>
<dbReference type="OrthoDB" id="9451331at2759"/>
<dbReference type="InterPro" id="IPR028124">
    <property type="entry name" value="SMAP_dom"/>
</dbReference>
<dbReference type="EMBL" id="JACASE010000008">
    <property type="protein sequence ID" value="KAF6440904.1"/>
    <property type="molecule type" value="Genomic_DNA"/>
</dbReference>
<comment type="caution">
    <text evidence="3">The sequence shown here is derived from an EMBL/GenBank/DDBJ whole genome shotgun (WGS) entry which is preliminary data.</text>
</comment>
<evidence type="ECO:0000256" key="1">
    <source>
        <dbReference type="SAM" id="MobiDB-lite"/>
    </source>
</evidence>
<feature type="compositionally biased region" description="Basic and acidic residues" evidence="1">
    <location>
        <begin position="81"/>
        <end position="98"/>
    </location>
</feature>
<reference evidence="3 4" key="1">
    <citation type="journal article" date="2020" name="Nature">
        <title>Six reference-quality genomes reveal evolution of bat adaptations.</title>
        <authorList>
            <person name="Jebb D."/>
            <person name="Huang Z."/>
            <person name="Pippel M."/>
            <person name="Hughes G.M."/>
            <person name="Lavrichenko K."/>
            <person name="Devanna P."/>
            <person name="Winkler S."/>
            <person name="Jermiin L.S."/>
            <person name="Skirmuntt E.C."/>
            <person name="Katzourakis A."/>
            <person name="Burkitt-Gray L."/>
            <person name="Ray D.A."/>
            <person name="Sullivan K.A.M."/>
            <person name="Roscito J.G."/>
            <person name="Kirilenko B.M."/>
            <person name="Davalos L.M."/>
            <person name="Corthals A.P."/>
            <person name="Power M.L."/>
            <person name="Jones G."/>
            <person name="Ransome R.D."/>
            <person name="Dechmann D.K.N."/>
            <person name="Locatelli A.G."/>
            <person name="Puechmaille S.J."/>
            <person name="Fedrigo O."/>
            <person name="Jarvis E.D."/>
            <person name="Hiller M."/>
            <person name="Vernes S.C."/>
            <person name="Myers E.W."/>
            <person name="Teeling E.C."/>
        </authorList>
    </citation>
    <scope>NUCLEOTIDE SEQUENCE [LARGE SCALE GENOMIC DNA]</scope>
    <source>
        <strain evidence="3">MRouAeg1</strain>
        <tissue evidence="3">Muscle</tissue>
    </source>
</reference>
<protein>
    <submittedName>
        <fullName evidence="3">Lysine rich nucleolar protein 1</fullName>
    </submittedName>
</protein>
<gene>
    <name evidence="3" type="ORF">HJG63_007384</name>
</gene>
<dbReference type="PANTHER" id="PTHR22426">
    <property type="entry name" value="ARGININE_SERINE-RICH COILED-COIL PROTEIN 2"/>
    <property type="match status" value="1"/>
</dbReference>
<feature type="compositionally biased region" description="Basic residues" evidence="1">
    <location>
        <begin position="268"/>
        <end position="277"/>
    </location>
</feature>
<feature type="domain" description="Small acidic protein-like" evidence="2">
    <location>
        <begin position="364"/>
        <end position="437"/>
    </location>
</feature>
<dbReference type="AlphaFoldDB" id="A0A7J8EZI9"/>
<evidence type="ECO:0000313" key="4">
    <source>
        <dbReference type="Proteomes" id="UP000593571"/>
    </source>
</evidence>
<feature type="compositionally biased region" description="Basic residues" evidence="1">
    <location>
        <begin position="151"/>
        <end position="162"/>
    </location>
</feature>
<dbReference type="Pfam" id="PF15477">
    <property type="entry name" value="SMAP"/>
    <property type="match status" value="1"/>
</dbReference>
<organism evidence="3 4">
    <name type="scientific">Rousettus aegyptiacus</name>
    <name type="common">Egyptian fruit bat</name>
    <name type="synonym">Pteropus aegyptiacus</name>
    <dbReference type="NCBI Taxonomy" id="9407"/>
    <lineage>
        <taxon>Eukaryota</taxon>
        <taxon>Metazoa</taxon>
        <taxon>Chordata</taxon>
        <taxon>Craniata</taxon>
        <taxon>Vertebrata</taxon>
        <taxon>Euteleostomi</taxon>
        <taxon>Mammalia</taxon>
        <taxon>Eutheria</taxon>
        <taxon>Laurasiatheria</taxon>
        <taxon>Chiroptera</taxon>
        <taxon>Yinpterochiroptera</taxon>
        <taxon>Pteropodoidea</taxon>
        <taxon>Pteropodidae</taxon>
        <taxon>Rousettinae</taxon>
        <taxon>Rousettus</taxon>
    </lineage>
</organism>
<evidence type="ECO:0000313" key="3">
    <source>
        <dbReference type="EMBL" id="KAF6440904.1"/>
    </source>
</evidence>
<feature type="region of interest" description="Disordered" evidence="1">
    <location>
        <begin position="338"/>
        <end position="359"/>
    </location>
</feature>
<keyword evidence="4" id="KW-1185">Reference proteome</keyword>
<sequence length="460" mass="50983">MVTKTHKEDPGLGVPEKKKKKKVVVKEAETRSSVLNSDNHSTEVCPSRARSPSKSVVQGQAPKMPLVKKKKKKKKKGHSTVCEEHLEPETTVRARWTEESPSPRGQALGSTKLLSGEKKKKRKSSRPLAMSPGLTGKTSPDPTQDEEVTRVGKKPKKHKKEKKAQEATAVLAQDPWFCKVGPEAGSVGQEGQGQAVLRQKRKQGSPREHTVKIKKKKKKKIDQEGDTPLRHPEPSGSVEGRPRKGSEKKLVKAEASEYILLEDGSKATAKKKIKSGKKAGQPGVEEPALKRKKKRRNESEVAGNPWEEEPDTDLEVVLEKKGNMDEAHIDQVRRKALQEEIDRESGKTETSETRKLTGTRFGQWDTAGFENEQQKLKFLKLMGGFKNPSPSLSRPRGAAGRPSMALSGRAADALQQRLQQDYDRAAGWKRHRGAGLGFAAAPSKTFYIDRNASKSVRFED</sequence>
<feature type="compositionally biased region" description="Basic and acidic residues" evidence="1">
    <location>
        <begin position="240"/>
        <end position="250"/>
    </location>
</feature>
<dbReference type="PANTHER" id="PTHR22426:SF1">
    <property type="entry name" value="LYSINE-RICH NUCLEOLAR PROTEIN 1"/>
    <property type="match status" value="1"/>
</dbReference>
<name>A0A7J8EZI9_ROUAE</name>
<accession>A0A7J8EZI9</accession>
<feature type="region of interest" description="Disordered" evidence="1">
    <location>
        <begin position="386"/>
        <end position="407"/>
    </location>
</feature>
<feature type="region of interest" description="Disordered" evidence="1">
    <location>
        <begin position="263"/>
        <end position="313"/>
    </location>
</feature>
<evidence type="ECO:0000259" key="2">
    <source>
        <dbReference type="Pfam" id="PF15477"/>
    </source>
</evidence>
<feature type="compositionally biased region" description="Basic and acidic residues" evidence="1">
    <location>
        <begin position="1"/>
        <end position="10"/>
    </location>
</feature>
<feature type="region of interest" description="Disordered" evidence="1">
    <location>
        <begin position="1"/>
        <end position="250"/>
    </location>
</feature>
<dbReference type="Proteomes" id="UP000593571">
    <property type="component" value="Unassembled WGS sequence"/>
</dbReference>
<feature type="compositionally biased region" description="Basic and acidic residues" evidence="1">
    <location>
        <begin position="338"/>
        <end position="355"/>
    </location>
</feature>
<feature type="compositionally biased region" description="Polar residues" evidence="1">
    <location>
        <begin position="31"/>
        <end position="58"/>
    </location>
</feature>
<proteinExistence type="predicted"/>
<feature type="compositionally biased region" description="Basic residues" evidence="1">
    <location>
        <begin position="66"/>
        <end position="78"/>
    </location>
</feature>